<proteinExistence type="predicted"/>
<dbReference type="Pfam" id="PF17929">
    <property type="entry name" value="TetR_C_34"/>
    <property type="match status" value="1"/>
</dbReference>
<dbReference type="GO" id="GO:0003700">
    <property type="term" value="F:DNA-binding transcription factor activity"/>
    <property type="evidence" value="ECO:0007669"/>
    <property type="project" value="TreeGrafter"/>
</dbReference>
<dbReference type="AlphaFoldDB" id="A0A5S4FD14"/>
<dbReference type="PRINTS" id="PR00455">
    <property type="entry name" value="HTHTETR"/>
</dbReference>
<gene>
    <name evidence="4" type="ORF">ETD86_26075</name>
</gene>
<keyword evidence="5" id="KW-1185">Reference proteome</keyword>
<protein>
    <submittedName>
        <fullName evidence="4">TetR/AcrR family transcriptional regulator</fullName>
    </submittedName>
</protein>
<dbReference type="PANTHER" id="PTHR30055:SF178">
    <property type="entry name" value="POSSIBLE TRANSCRIPTIONAL REGULATORY PROTEIN"/>
    <property type="match status" value="1"/>
</dbReference>
<evidence type="ECO:0000313" key="4">
    <source>
        <dbReference type="EMBL" id="TMR15900.1"/>
    </source>
</evidence>
<dbReference type="OrthoDB" id="6637160at2"/>
<dbReference type="PROSITE" id="PS50977">
    <property type="entry name" value="HTH_TETR_2"/>
    <property type="match status" value="1"/>
</dbReference>
<organism evidence="4 5">
    <name type="scientific">Nonomuraea turkmeniaca</name>
    <dbReference type="NCBI Taxonomy" id="103838"/>
    <lineage>
        <taxon>Bacteria</taxon>
        <taxon>Bacillati</taxon>
        <taxon>Actinomycetota</taxon>
        <taxon>Actinomycetes</taxon>
        <taxon>Streptosporangiales</taxon>
        <taxon>Streptosporangiaceae</taxon>
        <taxon>Nonomuraea</taxon>
    </lineage>
</organism>
<dbReference type="GO" id="GO:0000976">
    <property type="term" value="F:transcription cis-regulatory region binding"/>
    <property type="evidence" value="ECO:0007669"/>
    <property type="project" value="TreeGrafter"/>
</dbReference>
<reference evidence="4 5" key="1">
    <citation type="submission" date="2019-05" db="EMBL/GenBank/DDBJ databases">
        <title>Draft genome sequence of Nonomuraea turkmeniaca DSM 43926.</title>
        <authorList>
            <person name="Saricaoglu S."/>
            <person name="Isik K."/>
        </authorList>
    </citation>
    <scope>NUCLEOTIDE SEQUENCE [LARGE SCALE GENOMIC DNA]</scope>
    <source>
        <strain evidence="4 5">DSM 43926</strain>
    </source>
</reference>
<dbReference type="RefSeq" id="WP_138668795.1">
    <property type="nucleotide sequence ID" value="NZ_VCKY01000094.1"/>
</dbReference>
<keyword evidence="1 2" id="KW-0238">DNA-binding</keyword>
<evidence type="ECO:0000256" key="2">
    <source>
        <dbReference type="PROSITE-ProRule" id="PRU00335"/>
    </source>
</evidence>
<sequence>MRDSEFLRARRPEHKQQRREAILAAARELALRSGVRTVSLRAMAAAAGLAKSNVVRYFGTREEIYLELATEEWQDWKQAVTERLRAADGPGDVVDALAETLEARPLLCDLLGYAAASLEHNVSLEAARAFKVALLDVGAEIGAEVARATGLTNGEGQELVGTATALAAFLYPIAHPPPVLAELYAQEPWIAAARPPFLPTLKRALTAFLAGLPTLRRRQGTD</sequence>
<accession>A0A5S4FD14</accession>
<dbReference type="InterPro" id="IPR050109">
    <property type="entry name" value="HTH-type_TetR-like_transc_reg"/>
</dbReference>
<dbReference type="Gene3D" id="1.10.357.10">
    <property type="entry name" value="Tetracycline Repressor, domain 2"/>
    <property type="match status" value="1"/>
</dbReference>
<dbReference type="InterPro" id="IPR041483">
    <property type="entry name" value="TetR_C_34"/>
</dbReference>
<dbReference type="Pfam" id="PF00440">
    <property type="entry name" value="TetR_N"/>
    <property type="match status" value="1"/>
</dbReference>
<dbReference type="PANTHER" id="PTHR30055">
    <property type="entry name" value="HTH-TYPE TRANSCRIPTIONAL REGULATOR RUTR"/>
    <property type="match status" value="1"/>
</dbReference>
<feature type="domain" description="HTH tetR-type" evidence="3">
    <location>
        <begin position="16"/>
        <end position="76"/>
    </location>
</feature>
<evidence type="ECO:0000313" key="5">
    <source>
        <dbReference type="Proteomes" id="UP000309128"/>
    </source>
</evidence>
<feature type="DNA-binding region" description="H-T-H motif" evidence="2">
    <location>
        <begin position="39"/>
        <end position="58"/>
    </location>
</feature>
<dbReference type="InterPro" id="IPR001647">
    <property type="entry name" value="HTH_TetR"/>
</dbReference>
<name>A0A5S4FD14_9ACTN</name>
<dbReference type="EMBL" id="VCKY01000094">
    <property type="protein sequence ID" value="TMR15900.1"/>
    <property type="molecule type" value="Genomic_DNA"/>
</dbReference>
<evidence type="ECO:0000256" key="1">
    <source>
        <dbReference type="ARBA" id="ARBA00023125"/>
    </source>
</evidence>
<evidence type="ECO:0000259" key="3">
    <source>
        <dbReference type="PROSITE" id="PS50977"/>
    </source>
</evidence>
<dbReference type="SUPFAM" id="SSF46689">
    <property type="entry name" value="Homeodomain-like"/>
    <property type="match status" value="1"/>
</dbReference>
<comment type="caution">
    <text evidence="4">The sequence shown here is derived from an EMBL/GenBank/DDBJ whole genome shotgun (WGS) entry which is preliminary data.</text>
</comment>
<dbReference type="InterPro" id="IPR009057">
    <property type="entry name" value="Homeodomain-like_sf"/>
</dbReference>
<dbReference type="Proteomes" id="UP000309128">
    <property type="component" value="Unassembled WGS sequence"/>
</dbReference>